<dbReference type="FunFam" id="1.10.10.60:FF:000054">
    <property type="entry name" value="One cut domain family member"/>
    <property type="match status" value="1"/>
</dbReference>
<dbReference type="PROSITE" id="PS50071">
    <property type="entry name" value="HOMEOBOX_2"/>
    <property type="match status" value="1"/>
</dbReference>
<dbReference type="FunFam" id="1.10.260.40:FF:000005">
    <property type="entry name" value="One cut domain family member"/>
    <property type="match status" value="1"/>
</dbReference>
<feature type="region of interest" description="Disordered" evidence="11">
    <location>
        <begin position="476"/>
        <end position="519"/>
    </location>
</feature>
<dbReference type="GO" id="GO:0005634">
    <property type="term" value="C:nucleus"/>
    <property type="evidence" value="ECO:0007669"/>
    <property type="project" value="UniProtKB-SubCell"/>
</dbReference>
<evidence type="ECO:0000256" key="8">
    <source>
        <dbReference type="PROSITE-ProRule" id="PRU00108"/>
    </source>
</evidence>
<feature type="DNA-binding region" description="Homeobox" evidence="8">
    <location>
        <begin position="514"/>
        <end position="573"/>
    </location>
</feature>
<dbReference type="CDD" id="cd00086">
    <property type="entry name" value="homeodomain"/>
    <property type="match status" value="1"/>
</dbReference>
<evidence type="ECO:0000313" key="15">
    <source>
        <dbReference type="WBParaSite" id="ALUE_0001408101-mRNA-1"/>
    </source>
</evidence>
<sequence>MVTNTCFSIEKMRRGMAGGGSSMASSGYHLQIDPNISFNSSVNRPFEELPENFLETISPQQSQPPVQQDSPQLASLAPMSLGASDNAYATLAPMSATPGYGSSMKIEPITESIHHSGSLHHSGHPSPLDKISFSSGPAGLLSPLHTNRPDSSMNTNLMGVHQNGARASDMLSSLRRPVQYIKEETSLMTQEQQQQQELDHRLANAETPPAVSNVELASSFIATMIGEQPPDSPTPQQTLYEHNSHAYRHQLENTELSGSDDLDVGGAGPSDEPTIPIDDVPQSPSTANIESPPDSPTPQQTLYEHNSHAYRHQLENTELSGSDDLDVGGAGPSDEPTIPIDDVPQSPSTANIESVAGVARTSYSTKDTSDPLNAEIDDDIYIDTKDLCKRIAWELKQHSIPQAIFAERILCRSQGTLSDLLRNPKPWNKLKSGRETFRRMFNWVQQPLELRLGILDMYKGGADENFGGHNNGLGKLSGIPRVLSPPTPAQNARQGSRHKHDGENAGHGHNGSSTKRPRLVFTDIQKRTLQAIFKETQRPSREMQQTIAEHLRLDLSTVANFFMNARRRSRSGPLVGDAPAPYQQVRPITPPPESPPHQRSQGRSRTSRHSVRTEVESGISVATSSHIEHTVAQVAEEAAEYARRHEPVENGARSSEEQSPNLDCSQDEPEYKMMRLNDCGRIVDSRHPLRGCAEVQGTCSVSDDVRAVALSASTASTITRRAENIYVVSVPAAVPTDSNLSYSGGQQQRMLPVMSFGSKVVTVKVEREGSNVTATAPE</sequence>
<name>A0A9J2PWV4_ASCLU</name>
<feature type="region of interest" description="Disordered" evidence="11">
    <location>
        <begin position="569"/>
        <end position="668"/>
    </location>
</feature>
<comment type="similarity">
    <text evidence="2 10">Belongs to the CUT homeobox family.</text>
</comment>
<dbReference type="PROSITE" id="PS51042">
    <property type="entry name" value="CUT"/>
    <property type="match status" value="1"/>
</dbReference>
<dbReference type="InterPro" id="IPR051649">
    <property type="entry name" value="CUT_Homeobox"/>
</dbReference>
<feature type="domain" description="Homeobox" evidence="12">
    <location>
        <begin position="512"/>
        <end position="572"/>
    </location>
</feature>
<feature type="compositionally biased region" description="Basic residues" evidence="11">
    <location>
        <begin position="600"/>
        <end position="610"/>
    </location>
</feature>
<dbReference type="Gene3D" id="1.10.260.40">
    <property type="entry name" value="lambda repressor-like DNA-binding domains"/>
    <property type="match status" value="1"/>
</dbReference>
<evidence type="ECO:0000256" key="3">
    <source>
        <dbReference type="ARBA" id="ARBA00023015"/>
    </source>
</evidence>
<evidence type="ECO:0000313" key="14">
    <source>
        <dbReference type="Proteomes" id="UP000036681"/>
    </source>
</evidence>
<evidence type="ECO:0000256" key="4">
    <source>
        <dbReference type="ARBA" id="ARBA00023125"/>
    </source>
</evidence>
<dbReference type="SMART" id="SM01109">
    <property type="entry name" value="CUT"/>
    <property type="match status" value="1"/>
</dbReference>
<evidence type="ECO:0000256" key="6">
    <source>
        <dbReference type="ARBA" id="ARBA00023163"/>
    </source>
</evidence>
<dbReference type="PANTHER" id="PTHR14057:SF47">
    <property type="entry name" value="HOMEOBOX PROTEIN ONECUT"/>
    <property type="match status" value="1"/>
</dbReference>
<keyword evidence="6 10" id="KW-0804">Transcription</keyword>
<dbReference type="GO" id="GO:0000978">
    <property type="term" value="F:RNA polymerase II cis-regulatory region sequence-specific DNA binding"/>
    <property type="evidence" value="ECO:0007669"/>
    <property type="project" value="TreeGrafter"/>
</dbReference>
<dbReference type="AlphaFoldDB" id="A0A9J2PWV4"/>
<evidence type="ECO:0000256" key="7">
    <source>
        <dbReference type="ARBA" id="ARBA00023242"/>
    </source>
</evidence>
<evidence type="ECO:0000256" key="10">
    <source>
        <dbReference type="RuleBase" id="RU361129"/>
    </source>
</evidence>
<keyword evidence="5 8" id="KW-0371">Homeobox</keyword>
<evidence type="ECO:0000256" key="1">
    <source>
        <dbReference type="ARBA" id="ARBA00004123"/>
    </source>
</evidence>
<dbReference type="InterPro" id="IPR010982">
    <property type="entry name" value="Lambda_DNA-bd_dom_sf"/>
</dbReference>
<evidence type="ECO:0000256" key="11">
    <source>
        <dbReference type="SAM" id="MobiDB-lite"/>
    </source>
</evidence>
<evidence type="ECO:0000256" key="9">
    <source>
        <dbReference type="RuleBase" id="RU000682"/>
    </source>
</evidence>
<dbReference type="GO" id="GO:0000981">
    <property type="term" value="F:DNA-binding transcription factor activity, RNA polymerase II-specific"/>
    <property type="evidence" value="ECO:0007669"/>
    <property type="project" value="TreeGrafter"/>
</dbReference>
<dbReference type="WBParaSite" id="ALUE_0001408101-mRNA-1">
    <property type="protein sequence ID" value="ALUE_0001408101-mRNA-1"/>
    <property type="gene ID" value="ALUE_0001408101"/>
</dbReference>
<reference evidence="15" key="1">
    <citation type="submission" date="2023-03" db="UniProtKB">
        <authorList>
            <consortium name="WormBaseParasite"/>
        </authorList>
    </citation>
    <scope>IDENTIFICATION</scope>
</reference>
<keyword evidence="14" id="KW-1185">Reference proteome</keyword>
<keyword evidence="4 8" id="KW-0238">DNA-binding</keyword>
<protein>
    <recommendedName>
        <fullName evidence="10">One cut domain family member</fullName>
    </recommendedName>
</protein>
<feature type="domain" description="CUT" evidence="13">
    <location>
        <begin position="373"/>
        <end position="459"/>
    </location>
</feature>
<feature type="region of interest" description="Disordered" evidence="11">
    <location>
        <begin position="256"/>
        <end position="301"/>
    </location>
</feature>
<dbReference type="SMART" id="SM00389">
    <property type="entry name" value="HOX"/>
    <property type="match status" value="1"/>
</dbReference>
<organism evidence="14 15">
    <name type="scientific">Ascaris lumbricoides</name>
    <name type="common">Giant roundworm</name>
    <dbReference type="NCBI Taxonomy" id="6252"/>
    <lineage>
        <taxon>Eukaryota</taxon>
        <taxon>Metazoa</taxon>
        <taxon>Ecdysozoa</taxon>
        <taxon>Nematoda</taxon>
        <taxon>Chromadorea</taxon>
        <taxon>Rhabditida</taxon>
        <taxon>Spirurina</taxon>
        <taxon>Ascaridomorpha</taxon>
        <taxon>Ascaridoidea</taxon>
        <taxon>Ascarididae</taxon>
        <taxon>Ascaris</taxon>
    </lineage>
</organism>
<dbReference type="Gene3D" id="1.10.10.60">
    <property type="entry name" value="Homeodomain-like"/>
    <property type="match status" value="1"/>
</dbReference>
<dbReference type="InterPro" id="IPR003350">
    <property type="entry name" value="CUT_dom"/>
</dbReference>
<evidence type="ECO:0000256" key="5">
    <source>
        <dbReference type="ARBA" id="ARBA00023155"/>
    </source>
</evidence>
<keyword evidence="3 10" id="KW-0805">Transcription regulation</keyword>
<dbReference type="InterPro" id="IPR009057">
    <property type="entry name" value="Homeodomain-like_sf"/>
</dbReference>
<dbReference type="Pfam" id="PF02376">
    <property type="entry name" value="CUT"/>
    <property type="match status" value="1"/>
</dbReference>
<dbReference type="InterPro" id="IPR001356">
    <property type="entry name" value="HD"/>
</dbReference>
<comment type="subcellular location">
    <subcellularLocation>
        <location evidence="1 8 9">Nucleus</location>
    </subcellularLocation>
</comment>
<dbReference type="Proteomes" id="UP000036681">
    <property type="component" value="Unplaced"/>
</dbReference>
<evidence type="ECO:0000259" key="13">
    <source>
        <dbReference type="PROSITE" id="PS51042"/>
    </source>
</evidence>
<feature type="region of interest" description="Disordered" evidence="11">
    <location>
        <begin position="319"/>
        <end position="349"/>
    </location>
</feature>
<accession>A0A9J2PWV4</accession>
<proteinExistence type="inferred from homology"/>
<keyword evidence="7 8" id="KW-0539">Nucleus</keyword>
<dbReference type="SUPFAM" id="SSF46689">
    <property type="entry name" value="Homeodomain-like"/>
    <property type="match status" value="1"/>
</dbReference>
<dbReference type="PANTHER" id="PTHR14057">
    <property type="entry name" value="TRANSCRIPTION FACTOR ONECUT"/>
    <property type="match status" value="1"/>
</dbReference>
<dbReference type="Pfam" id="PF00046">
    <property type="entry name" value="Homeodomain"/>
    <property type="match status" value="1"/>
</dbReference>
<dbReference type="SUPFAM" id="SSF47413">
    <property type="entry name" value="lambda repressor-like DNA-binding domains"/>
    <property type="match status" value="1"/>
</dbReference>
<evidence type="ECO:0000256" key="2">
    <source>
        <dbReference type="ARBA" id="ARBA00008190"/>
    </source>
</evidence>
<evidence type="ECO:0000259" key="12">
    <source>
        <dbReference type="PROSITE" id="PS50071"/>
    </source>
</evidence>